<dbReference type="GO" id="GO:0032259">
    <property type="term" value="P:methylation"/>
    <property type="evidence" value="ECO:0007669"/>
    <property type="project" value="UniProtKB-KW"/>
</dbReference>
<dbReference type="EC" id="2.1.1.72" evidence="1"/>
<dbReference type="GO" id="GO:0009007">
    <property type="term" value="F:site-specific DNA-methyltransferase (adenine-specific) activity"/>
    <property type="evidence" value="ECO:0007669"/>
    <property type="project" value="UniProtKB-EC"/>
</dbReference>
<evidence type="ECO:0000256" key="2">
    <source>
        <dbReference type="ARBA" id="ARBA00022603"/>
    </source>
</evidence>
<comment type="caution">
    <text evidence="5">The sequence shown here is derived from an EMBL/GenBank/DDBJ whole genome shotgun (WGS) entry which is preliminary data.</text>
</comment>
<dbReference type="SUPFAM" id="SSF53335">
    <property type="entry name" value="S-adenosyl-L-methionine-dependent methyltransferases"/>
    <property type="match status" value="1"/>
</dbReference>
<dbReference type="InterPro" id="IPR050953">
    <property type="entry name" value="N4_N6_ade-DNA_methylase"/>
</dbReference>
<dbReference type="AlphaFoldDB" id="A0A0F9CTG4"/>
<dbReference type="PANTHER" id="PTHR33841">
    <property type="entry name" value="DNA METHYLTRANSFERASE YEEA-RELATED"/>
    <property type="match status" value="1"/>
</dbReference>
<organism evidence="5">
    <name type="scientific">marine sediment metagenome</name>
    <dbReference type="NCBI Taxonomy" id="412755"/>
    <lineage>
        <taxon>unclassified sequences</taxon>
        <taxon>metagenomes</taxon>
        <taxon>ecological metagenomes</taxon>
    </lineage>
</organism>
<gene>
    <name evidence="5" type="ORF">LCGC14_2570680</name>
</gene>
<sequence length="475" mass="53541">PYGGSLFDPDRFPFLEGRDSGTTWKNTPADPLPIDNRTVLHLLAALQMLQVKVPGGGPTEARRLSFRALDIEQIGYVYEGLLDHTAKRADAVVLGLAGTKNKEPEIPLPELEAHRSEGEEVLLEYLKDQTGRSISALRKALQKETEIQKAQLLRVSCANDEELYERVLPFAELIREDAFNQPMVIMPGSVYVTAGEERRRTGTHYTPRSLTEPIVQHTLEPQVYDGPAEGKPQAEWKLRPPAHLLNLKICDMAMGSGAFLVQACRYLSERLVEAWEDREENLRRRHGKEHPIMITPEGELTNDLNEAIPVDTEERLILAKRLIADRCLYGVDKNPLAVEMAKLSIWLITLDKNRAFSFLDHAFKCGDSIVGVSLDQLRHWNLDATGDLLLFADTTKLSIEQMIDLRCEIESLPVNDVNDQKRKEYLLSKADAIAHDLRQGCNMLISSYWNNLSKSQQDDLRTALLAAFRDGKDVA</sequence>
<evidence type="ECO:0000313" key="5">
    <source>
        <dbReference type="EMBL" id="KKL08956.1"/>
    </source>
</evidence>
<reference evidence="5" key="1">
    <citation type="journal article" date="2015" name="Nature">
        <title>Complex archaea that bridge the gap between prokaryotes and eukaryotes.</title>
        <authorList>
            <person name="Spang A."/>
            <person name="Saw J.H."/>
            <person name="Jorgensen S.L."/>
            <person name="Zaremba-Niedzwiedzka K."/>
            <person name="Martijn J."/>
            <person name="Lind A.E."/>
            <person name="van Eijk R."/>
            <person name="Schleper C."/>
            <person name="Guy L."/>
            <person name="Ettema T.J."/>
        </authorList>
    </citation>
    <scope>NUCLEOTIDE SEQUENCE</scope>
</reference>
<evidence type="ECO:0000256" key="1">
    <source>
        <dbReference type="ARBA" id="ARBA00011900"/>
    </source>
</evidence>
<dbReference type="PANTHER" id="PTHR33841:SF1">
    <property type="entry name" value="DNA METHYLTRANSFERASE A"/>
    <property type="match status" value="1"/>
</dbReference>
<protein>
    <recommendedName>
        <fullName evidence="1">site-specific DNA-methyltransferase (adenine-specific)</fullName>
        <ecNumber evidence="1">2.1.1.72</ecNumber>
    </recommendedName>
</protein>
<feature type="non-terminal residue" evidence="5">
    <location>
        <position position="475"/>
    </location>
</feature>
<feature type="non-terminal residue" evidence="5">
    <location>
        <position position="1"/>
    </location>
</feature>
<accession>A0A0F9CTG4</accession>
<keyword evidence="2" id="KW-0489">Methyltransferase</keyword>
<dbReference type="EMBL" id="LAZR01042676">
    <property type="protein sequence ID" value="KKL08956.1"/>
    <property type="molecule type" value="Genomic_DNA"/>
</dbReference>
<keyword evidence="3" id="KW-0808">Transferase</keyword>
<dbReference type="InterPro" id="IPR029063">
    <property type="entry name" value="SAM-dependent_MTases_sf"/>
</dbReference>
<comment type="catalytic activity">
    <reaction evidence="4">
        <text>a 2'-deoxyadenosine in DNA + S-adenosyl-L-methionine = an N(6)-methyl-2'-deoxyadenosine in DNA + S-adenosyl-L-homocysteine + H(+)</text>
        <dbReference type="Rhea" id="RHEA:15197"/>
        <dbReference type="Rhea" id="RHEA-COMP:12418"/>
        <dbReference type="Rhea" id="RHEA-COMP:12419"/>
        <dbReference type="ChEBI" id="CHEBI:15378"/>
        <dbReference type="ChEBI" id="CHEBI:57856"/>
        <dbReference type="ChEBI" id="CHEBI:59789"/>
        <dbReference type="ChEBI" id="CHEBI:90615"/>
        <dbReference type="ChEBI" id="CHEBI:90616"/>
        <dbReference type="EC" id="2.1.1.72"/>
    </reaction>
</comment>
<dbReference type="Gene3D" id="3.40.50.150">
    <property type="entry name" value="Vaccinia Virus protein VP39"/>
    <property type="match status" value="1"/>
</dbReference>
<name>A0A0F9CTG4_9ZZZZ</name>
<proteinExistence type="predicted"/>
<evidence type="ECO:0000256" key="3">
    <source>
        <dbReference type="ARBA" id="ARBA00022679"/>
    </source>
</evidence>
<evidence type="ECO:0000256" key="4">
    <source>
        <dbReference type="ARBA" id="ARBA00047942"/>
    </source>
</evidence>